<evidence type="ECO:0000313" key="2">
    <source>
        <dbReference type="Proteomes" id="UP000032233"/>
    </source>
</evidence>
<dbReference type="InParanoid" id="A0A0D2HRG8"/>
<accession>A0A0D2HRG8</accession>
<dbReference type="Proteomes" id="UP000032233">
    <property type="component" value="Unassembled WGS sequence"/>
</dbReference>
<organism evidence="1 2">
    <name type="scientific">Dethiosulfatarculus sandiegensis</name>
    <dbReference type="NCBI Taxonomy" id="1429043"/>
    <lineage>
        <taxon>Bacteria</taxon>
        <taxon>Pseudomonadati</taxon>
        <taxon>Thermodesulfobacteriota</taxon>
        <taxon>Desulfarculia</taxon>
        <taxon>Desulfarculales</taxon>
        <taxon>Desulfarculaceae</taxon>
        <taxon>Dethiosulfatarculus</taxon>
    </lineage>
</organism>
<dbReference type="EMBL" id="AZAC01000018">
    <property type="protein sequence ID" value="KIX13163.1"/>
    <property type="molecule type" value="Genomic_DNA"/>
</dbReference>
<keyword evidence="2" id="KW-1185">Reference proteome</keyword>
<comment type="caution">
    <text evidence="1">The sequence shown here is derived from an EMBL/GenBank/DDBJ whole genome shotgun (WGS) entry which is preliminary data.</text>
</comment>
<proteinExistence type="predicted"/>
<reference evidence="1 2" key="1">
    <citation type="submission" date="2013-11" db="EMBL/GenBank/DDBJ databases">
        <title>Metagenomic analysis of a methanogenic consortium involved in long chain n-alkane degradation.</title>
        <authorList>
            <person name="Davidova I.A."/>
            <person name="Callaghan A.V."/>
            <person name="Wawrik B."/>
            <person name="Pruitt S."/>
            <person name="Marks C."/>
            <person name="Duncan K.E."/>
            <person name="Suflita J.M."/>
        </authorList>
    </citation>
    <scope>NUCLEOTIDE SEQUENCE [LARGE SCALE GENOMIC DNA]</scope>
    <source>
        <strain evidence="1 2">SPR</strain>
    </source>
</reference>
<gene>
    <name evidence="1" type="ORF">X474_15590</name>
</gene>
<evidence type="ECO:0000313" key="1">
    <source>
        <dbReference type="EMBL" id="KIX13163.1"/>
    </source>
</evidence>
<name>A0A0D2HRG8_9BACT</name>
<dbReference type="AlphaFoldDB" id="A0A0D2HRG8"/>
<protein>
    <submittedName>
        <fullName evidence="1">Uncharacterized protein</fullName>
    </submittedName>
</protein>
<sequence>MGQKMTAPIQASWEGCILWLLSLDAMSPYNVKGFLGLSNGNQQHSKASEFCRLGDKGEFSI</sequence>